<name>A0ABD3ADM4_9GENT</name>
<reference evidence="3 4" key="1">
    <citation type="submission" date="2024-11" db="EMBL/GenBank/DDBJ databases">
        <title>A near-complete genome assembly of Cinchona calisaya.</title>
        <authorList>
            <person name="Lian D.C."/>
            <person name="Zhao X.W."/>
            <person name="Wei L."/>
        </authorList>
    </citation>
    <scope>NUCLEOTIDE SEQUENCE [LARGE SCALE GENOMIC DNA]</scope>
    <source>
        <tissue evidence="3">Nenye</tissue>
    </source>
</reference>
<evidence type="ECO:0000256" key="1">
    <source>
        <dbReference type="SAM" id="MobiDB-lite"/>
    </source>
</evidence>
<sequence>MVISDRVKVKDLGMSTLEETVMVENMEIERPSNEASNGSLSGSNHVESLGKSFKQGGERKLRREEDQMTEESNDQLRKWQFPDWLEFSPTANGAYCLQWFLFIKPSNRPSQNAFTVRGFQSWKKVNDGVNCYFLRYASSTDHKNPIKASHDLMNPLQHIGKIIGKQTIEQIARNQLRLKASIDVVKWLSLQGVAFRGHDETLISDN</sequence>
<evidence type="ECO:0000313" key="4">
    <source>
        <dbReference type="Proteomes" id="UP001630127"/>
    </source>
</evidence>
<dbReference type="SMART" id="SM00597">
    <property type="entry name" value="ZnF_TTF"/>
    <property type="match status" value="1"/>
</dbReference>
<dbReference type="PANTHER" id="PTHR45749">
    <property type="match status" value="1"/>
</dbReference>
<dbReference type="Proteomes" id="UP001630127">
    <property type="component" value="Unassembled WGS sequence"/>
</dbReference>
<keyword evidence="4" id="KW-1185">Reference proteome</keyword>
<feature type="compositionally biased region" description="Basic and acidic residues" evidence="1">
    <location>
        <begin position="56"/>
        <end position="66"/>
    </location>
</feature>
<evidence type="ECO:0000259" key="2">
    <source>
        <dbReference type="SMART" id="SM00597"/>
    </source>
</evidence>
<dbReference type="AlphaFoldDB" id="A0ABD3ADM4"/>
<dbReference type="Pfam" id="PF14291">
    <property type="entry name" value="DUF4371"/>
    <property type="match status" value="1"/>
</dbReference>
<dbReference type="InterPro" id="IPR025398">
    <property type="entry name" value="DUF4371"/>
</dbReference>
<comment type="caution">
    <text evidence="3">The sequence shown here is derived from an EMBL/GenBank/DDBJ whole genome shotgun (WGS) entry which is preliminary data.</text>
</comment>
<feature type="compositionally biased region" description="Polar residues" evidence="1">
    <location>
        <begin position="33"/>
        <end position="46"/>
    </location>
</feature>
<gene>
    <name evidence="3" type="ORF">ACH5RR_012464</name>
</gene>
<evidence type="ECO:0000313" key="3">
    <source>
        <dbReference type="EMBL" id="KAL3527808.1"/>
    </source>
</evidence>
<proteinExistence type="predicted"/>
<dbReference type="EMBL" id="JBJUIK010000005">
    <property type="protein sequence ID" value="KAL3527808.1"/>
    <property type="molecule type" value="Genomic_DNA"/>
</dbReference>
<protein>
    <recommendedName>
        <fullName evidence="2">TTF-type domain-containing protein</fullName>
    </recommendedName>
</protein>
<dbReference type="InterPro" id="IPR006580">
    <property type="entry name" value="Znf_TTF"/>
</dbReference>
<feature type="domain" description="TTF-type" evidence="2">
    <location>
        <begin position="69"/>
        <end position="165"/>
    </location>
</feature>
<feature type="region of interest" description="Disordered" evidence="1">
    <location>
        <begin position="30"/>
        <end position="73"/>
    </location>
</feature>
<accession>A0ABD3ADM4</accession>
<dbReference type="PANTHER" id="PTHR45749:SF37">
    <property type="entry name" value="OS05G0311600 PROTEIN"/>
    <property type="match status" value="1"/>
</dbReference>
<organism evidence="3 4">
    <name type="scientific">Cinchona calisaya</name>
    <dbReference type="NCBI Taxonomy" id="153742"/>
    <lineage>
        <taxon>Eukaryota</taxon>
        <taxon>Viridiplantae</taxon>
        <taxon>Streptophyta</taxon>
        <taxon>Embryophyta</taxon>
        <taxon>Tracheophyta</taxon>
        <taxon>Spermatophyta</taxon>
        <taxon>Magnoliopsida</taxon>
        <taxon>eudicotyledons</taxon>
        <taxon>Gunneridae</taxon>
        <taxon>Pentapetalae</taxon>
        <taxon>asterids</taxon>
        <taxon>lamiids</taxon>
        <taxon>Gentianales</taxon>
        <taxon>Rubiaceae</taxon>
        <taxon>Cinchonoideae</taxon>
        <taxon>Cinchoneae</taxon>
        <taxon>Cinchona</taxon>
    </lineage>
</organism>